<sequence length="202" mass="21997">MSDEFSEIDLSDNAVPTESFESTPNLRTRRKNFPLPIKHTSNSPSPTSQINPSLYLNTSIHEKASPPPPLSLFDSSNSIPSSFSTPPNSIRYSQSSSSSPVPTTIASDSLSPKNLTRSGGSTDLTKHTFNFPIPRQDSIIDSLLSVIYERDGSVYALSSSQDSDTVTTGDYTDRSLNIHRLSDDSMINDSNTSFSKSNLANK</sequence>
<feature type="compositionally biased region" description="Low complexity" evidence="1">
    <location>
        <begin position="71"/>
        <end position="102"/>
    </location>
</feature>
<gene>
    <name evidence="2" type="ORF">QYT958_LOCUS35562</name>
</gene>
<feature type="compositionally biased region" description="Acidic residues" evidence="1">
    <location>
        <begin position="1"/>
        <end position="10"/>
    </location>
</feature>
<feature type="region of interest" description="Disordered" evidence="1">
    <location>
        <begin position="1"/>
        <end position="127"/>
    </location>
</feature>
<evidence type="ECO:0000313" key="3">
    <source>
        <dbReference type="Proteomes" id="UP000663848"/>
    </source>
</evidence>
<feature type="non-terminal residue" evidence="2">
    <location>
        <position position="202"/>
    </location>
</feature>
<accession>A0A821ZPT0</accession>
<evidence type="ECO:0000313" key="2">
    <source>
        <dbReference type="EMBL" id="CAF4974773.1"/>
    </source>
</evidence>
<dbReference type="EMBL" id="CAJOBR010027131">
    <property type="protein sequence ID" value="CAF4974773.1"/>
    <property type="molecule type" value="Genomic_DNA"/>
</dbReference>
<organism evidence="2 3">
    <name type="scientific">Rotaria socialis</name>
    <dbReference type="NCBI Taxonomy" id="392032"/>
    <lineage>
        <taxon>Eukaryota</taxon>
        <taxon>Metazoa</taxon>
        <taxon>Spiralia</taxon>
        <taxon>Gnathifera</taxon>
        <taxon>Rotifera</taxon>
        <taxon>Eurotatoria</taxon>
        <taxon>Bdelloidea</taxon>
        <taxon>Philodinida</taxon>
        <taxon>Philodinidae</taxon>
        <taxon>Rotaria</taxon>
    </lineage>
</organism>
<proteinExistence type="predicted"/>
<protein>
    <submittedName>
        <fullName evidence="2">Uncharacterized protein</fullName>
    </submittedName>
</protein>
<reference evidence="2" key="1">
    <citation type="submission" date="2021-02" db="EMBL/GenBank/DDBJ databases">
        <authorList>
            <person name="Nowell W R."/>
        </authorList>
    </citation>
    <scope>NUCLEOTIDE SEQUENCE</scope>
</reference>
<dbReference type="Proteomes" id="UP000663848">
    <property type="component" value="Unassembled WGS sequence"/>
</dbReference>
<evidence type="ECO:0000256" key="1">
    <source>
        <dbReference type="SAM" id="MobiDB-lite"/>
    </source>
</evidence>
<comment type="caution">
    <text evidence="2">The sequence shown here is derived from an EMBL/GenBank/DDBJ whole genome shotgun (WGS) entry which is preliminary data.</text>
</comment>
<name>A0A821ZPT0_9BILA</name>
<dbReference type="AlphaFoldDB" id="A0A821ZPT0"/>
<feature type="compositionally biased region" description="Polar residues" evidence="1">
    <location>
        <begin position="14"/>
        <end position="26"/>
    </location>
</feature>
<feature type="compositionally biased region" description="Polar residues" evidence="1">
    <location>
        <begin position="39"/>
        <end position="59"/>
    </location>
</feature>
<feature type="compositionally biased region" description="Polar residues" evidence="1">
    <location>
        <begin position="104"/>
        <end position="123"/>
    </location>
</feature>